<dbReference type="GO" id="GO:0012505">
    <property type="term" value="C:endomembrane system"/>
    <property type="evidence" value="ECO:0007669"/>
    <property type="project" value="UniProtKB-SubCell"/>
</dbReference>
<comment type="subcellular location">
    <subcellularLocation>
        <location evidence="8">Endomembrane system</location>
        <topology evidence="8">Single-pass type I membrane protein</topology>
    </subcellularLocation>
</comment>
<keyword evidence="7" id="KW-0675">Receptor</keyword>
<dbReference type="InterPro" id="IPR032675">
    <property type="entry name" value="LRR_dom_sf"/>
</dbReference>
<evidence type="ECO:0000256" key="8">
    <source>
        <dbReference type="ARBA" id="ARBA00046288"/>
    </source>
</evidence>
<dbReference type="Pfam" id="PF08263">
    <property type="entry name" value="LRRNT_2"/>
    <property type="match status" value="1"/>
</dbReference>
<dbReference type="Pfam" id="PF07714">
    <property type="entry name" value="PK_Tyr_Ser-Thr"/>
    <property type="match status" value="1"/>
</dbReference>
<dbReference type="GO" id="GO:0004672">
    <property type="term" value="F:protein kinase activity"/>
    <property type="evidence" value="ECO:0007669"/>
    <property type="project" value="InterPro"/>
</dbReference>
<protein>
    <recommendedName>
        <fullName evidence="11">Protein kinase domain-containing protein</fullName>
    </recommendedName>
</protein>
<evidence type="ECO:0000256" key="5">
    <source>
        <dbReference type="ARBA" id="ARBA00022989"/>
    </source>
</evidence>
<feature type="transmembrane region" description="Helical" evidence="10">
    <location>
        <begin position="226"/>
        <end position="251"/>
    </location>
</feature>
<evidence type="ECO:0000259" key="11">
    <source>
        <dbReference type="PROSITE" id="PS50011"/>
    </source>
</evidence>
<evidence type="ECO:0000256" key="1">
    <source>
        <dbReference type="ARBA" id="ARBA00022614"/>
    </source>
</evidence>
<accession>A0A6D2IDL2</accession>
<dbReference type="InterPro" id="IPR011009">
    <property type="entry name" value="Kinase-like_dom_sf"/>
</dbReference>
<keyword evidence="3" id="KW-0732">Signal</keyword>
<feature type="domain" description="Protein kinase" evidence="11">
    <location>
        <begin position="291"/>
        <end position="541"/>
    </location>
</feature>
<keyword evidence="5 10" id="KW-1133">Transmembrane helix</keyword>
<evidence type="ECO:0000313" key="13">
    <source>
        <dbReference type="Proteomes" id="UP000467841"/>
    </source>
</evidence>
<dbReference type="Gene3D" id="1.10.510.10">
    <property type="entry name" value="Transferase(Phosphotransferase) domain 1"/>
    <property type="match status" value="2"/>
</dbReference>
<evidence type="ECO:0000256" key="7">
    <source>
        <dbReference type="ARBA" id="ARBA00023170"/>
    </source>
</evidence>
<dbReference type="InterPro" id="IPR001245">
    <property type="entry name" value="Ser-Thr/Tyr_kinase_cat_dom"/>
</dbReference>
<dbReference type="AlphaFoldDB" id="A0A6D2IDL2"/>
<dbReference type="Pfam" id="PF00560">
    <property type="entry name" value="LRR_1"/>
    <property type="match status" value="1"/>
</dbReference>
<keyword evidence="4" id="KW-0677">Repeat</keyword>
<dbReference type="SUPFAM" id="SSF52058">
    <property type="entry name" value="L domain-like"/>
    <property type="match status" value="1"/>
</dbReference>
<dbReference type="InterPro" id="IPR001611">
    <property type="entry name" value="Leu-rich_rpt"/>
</dbReference>
<proteinExistence type="predicted"/>
<dbReference type="FunFam" id="3.30.200.20:FF:000489">
    <property type="entry name" value="Inactive receptor-like serine/threonine-protein kinase"/>
    <property type="match status" value="1"/>
</dbReference>
<evidence type="ECO:0000256" key="9">
    <source>
        <dbReference type="SAM" id="MobiDB-lite"/>
    </source>
</evidence>
<evidence type="ECO:0000256" key="2">
    <source>
        <dbReference type="ARBA" id="ARBA00022692"/>
    </source>
</evidence>
<keyword evidence="6 10" id="KW-0472">Membrane</keyword>
<dbReference type="PANTHER" id="PTHR46084">
    <property type="entry name" value="PROTEIN MALE DISCOVERER 2"/>
    <property type="match status" value="1"/>
</dbReference>
<evidence type="ECO:0000313" key="12">
    <source>
        <dbReference type="EMBL" id="CAA7026894.1"/>
    </source>
</evidence>
<dbReference type="PROSITE" id="PS50011">
    <property type="entry name" value="PROTEIN_KINASE_DOM"/>
    <property type="match status" value="1"/>
</dbReference>
<dbReference type="OrthoDB" id="291737at2759"/>
<feature type="compositionally biased region" description="Pro residues" evidence="9">
    <location>
        <begin position="185"/>
        <end position="205"/>
    </location>
</feature>
<evidence type="ECO:0000256" key="6">
    <source>
        <dbReference type="ARBA" id="ARBA00023136"/>
    </source>
</evidence>
<name>A0A6D2IDL2_9BRAS</name>
<feature type="region of interest" description="Disordered" evidence="9">
    <location>
        <begin position="150"/>
        <end position="218"/>
    </location>
</feature>
<comment type="caution">
    <text evidence="12">The sequence shown here is derived from an EMBL/GenBank/DDBJ whole genome shotgun (WGS) entry which is preliminary data.</text>
</comment>
<keyword evidence="13" id="KW-1185">Reference proteome</keyword>
<dbReference type="Proteomes" id="UP000467841">
    <property type="component" value="Unassembled WGS sequence"/>
</dbReference>
<evidence type="ECO:0000256" key="3">
    <source>
        <dbReference type="ARBA" id="ARBA00022729"/>
    </source>
</evidence>
<gene>
    <name evidence="12" type="ORF">MERR_LOCUS14129</name>
</gene>
<dbReference type="GO" id="GO:0005524">
    <property type="term" value="F:ATP binding"/>
    <property type="evidence" value="ECO:0007669"/>
    <property type="project" value="InterPro"/>
</dbReference>
<dbReference type="Gene3D" id="3.30.200.20">
    <property type="entry name" value="Phosphorylase Kinase, domain 1"/>
    <property type="match status" value="1"/>
</dbReference>
<sequence>MSSDQRWRLLRAPFSIFFLLFFLPHNLTFGLCFSTEALALMKFKERIERDPFGSLTNWGELPHCSWSGVVCSDDGRVVILNLRDLSLQGTLAPELGNLTHLKSLILRNNSFSGKVPEEVTELQELEILDLCDNHFGQPFTFGRRLLQNSPPPSSVEEFEAPPPSPTEKAPVDTLFPPSEFQAEIPNPPPASPPPIPSPPAQPPPVTSLALPPAQPPSVKKEKSHKILIIVGVLIGVLGVMAMAALVVFFLLRKQKAIMIKPWAARSSGQLQDVVIKGVPKLKLSELETACEDFSNIIGSTSSNATIYKGTLSAGSEIAVLSVASGSLQDWSEDLETQFQEKIHRLSQVDHKNFLKLIGYCHEDDPFNRMLVFEYAPYGSLFDNLHEQDEEQDVEHLDWRKRLRIAMGIAYCVEHIQYLNPKPISHTNLNSSSVYLTTDYAAKVADFTFLSSTPIDPQTNYVFSFGAILHEILTGKIPDPDSLPRETNPARELVDPTLRSFDENVLEKLWEVVIECLKQRPEMREVVAKLTEITGLTAEAVLPRLSPAWWAELEILSTEGT</sequence>
<dbReference type="PANTHER" id="PTHR46084:SF39">
    <property type="entry name" value="LEUCINE-RICH REPEAT PROTEIN KINASE FAMILY PROTEIN"/>
    <property type="match status" value="1"/>
</dbReference>
<dbReference type="InterPro" id="IPR013210">
    <property type="entry name" value="LRR_N_plant-typ"/>
</dbReference>
<dbReference type="CDD" id="cd12087">
    <property type="entry name" value="TM_EGFR-like"/>
    <property type="match status" value="1"/>
</dbReference>
<organism evidence="12 13">
    <name type="scientific">Microthlaspi erraticum</name>
    <dbReference type="NCBI Taxonomy" id="1685480"/>
    <lineage>
        <taxon>Eukaryota</taxon>
        <taxon>Viridiplantae</taxon>
        <taxon>Streptophyta</taxon>
        <taxon>Embryophyta</taxon>
        <taxon>Tracheophyta</taxon>
        <taxon>Spermatophyta</taxon>
        <taxon>Magnoliopsida</taxon>
        <taxon>eudicotyledons</taxon>
        <taxon>Gunneridae</taxon>
        <taxon>Pentapetalae</taxon>
        <taxon>rosids</taxon>
        <taxon>malvids</taxon>
        <taxon>Brassicales</taxon>
        <taxon>Brassicaceae</taxon>
        <taxon>Coluteocarpeae</taxon>
        <taxon>Microthlaspi</taxon>
    </lineage>
</organism>
<dbReference type="SUPFAM" id="SSF56112">
    <property type="entry name" value="Protein kinase-like (PK-like)"/>
    <property type="match status" value="1"/>
</dbReference>
<evidence type="ECO:0000256" key="10">
    <source>
        <dbReference type="SAM" id="Phobius"/>
    </source>
</evidence>
<dbReference type="Gene3D" id="3.80.10.10">
    <property type="entry name" value="Ribonuclease Inhibitor"/>
    <property type="match status" value="1"/>
</dbReference>
<keyword evidence="1" id="KW-0433">Leucine-rich repeat</keyword>
<keyword evidence="2 10" id="KW-0812">Transmembrane</keyword>
<dbReference type="FunFam" id="3.80.10.10:FF:000129">
    <property type="entry name" value="Leucine-rich repeat receptor-like kinase"/>
    <property type="match status" value="1"/>
</dbReference>
<dbReference type="EMBL" id="CACVBM020001052">
    <property type="protein sequence ID" value="CAA7026894.1"/>
    <property type="molecule type" value="Genomic_DNA"/>
</dbReference>
<dbReference type="InterPro" id="IPR000719">
    <property type="entry name" value="Prot_kinase_dom"/>
</dbReference>
<evidence type="ECO:0000256" key="4">
    <source>
        <dbReference type="ARBA" id="ARBA00022737"/>
    </source>
</evidence>
<reference evidence="12" key="1">
    <citation type="submission" date="2020-01" db="EMBL/GenBank/DDBJ databases">
        <authorList>
            <person name="Mishra B."/>
        </authorList>
    </citation>
    <scope>NUCLEOTIDE SEQUENCE [LARGE SCALE GENOMIC DNA]</scope>
</reference>